<accession>A0A6G1F8W6</accession>
<evidence type="ECO:0000256" key="1">
    <source>
        <dbReference type="SAM" id="MobiDB-lite"/>
    </source>
</evidence>
<dbReference type="AlphaFoldDB" id="A0A6G1F8W6"/>
<organism evidence="2 3">
    <name type="scientific">Oryza meyeriana var. granulata</name>
    <dbReference type="NCBI Taxonomy" id="110450"/>
    <lineage>
        <taxon>Eukaryota</taxon>
        <taxon>Viridiplantae</taxon>
        <taxon>Streptophyta</taxon>
        <taxon>Embryophyta</taxon>
        <taxon>Tracheophyta</taxon>
        <taxon>Spermatophyta</taxon>
        <taxon>Magnoliopsida</taxon>
        <taxon>Liliopsida</taxon>
        <taxon>Poales</taxon>
        <taxon>Poaceae</taxon>
        <taxon>BOP clade</taxon>
        <taxon>Oryzoideae</taxon>
        <taxon>Oryzeae</taxon>
        <taxon>Oryzinae</taxon>
        <taxon>Oryza</taxon>
        <taxon>Oryza meyeriana</taxon>
    </lineage>
</organism>
<proteinExistence type="predicted"/>
<comment type="caution">
    <text evidence="2">The sequence shown here is derived from an EMBL/GenBank/DDBJ whole genome shotgun (WGS) entry which is preliminary data.</text>
</comment>
<evidence type="ECO:0000313" key="2">
    <source>
        <dbReference type="EMBL" id="KAF0933294.1"/>
    </source>
</evidence>
<gene>
    <name evidence="2" type="ORF">E2562_017080</name>
</gene>
<protein>
    <submittedName>
        <fullName evidence="2">Uncharacterized protein</fullName>
    </submittedName>
</protein>
<keyword evidence="3" id="KW-1185">Reference proteome</keyword>
<evidence type="ECO:0000313" key="3">
    <source>
        <dbReference type="Proteomes" id="UP000479710"/>
    </source>
</evidence>
<reference evidence="2 3" key="1">
    <citation type="submission" date="2019-11" db="EMBL/GenBank/DDBJ databases">
        <title>Whole genome sequence of Oryza granulata.</title>
        <authorList>
            <person name="Li W."/>
        </authorList>
    </citation>
    <scope>NUCLEOTIDE SEQUENCE [LARGE SCALE GENOMIC DNA]</scope>
    <source>
        <strain evidence="3">cv. Menghai</strain>
        <tissue evidence="2">Leaf</tissue>
    </source>
</reference>
<dbReference type="EMBL" id="SPHZ02000001">
    <property type="protein sequence ID" value="KAF0933294.1"/>
    <property type="molecule type" value="Genomic_DNA"/>
</dbReference>
<name>A0A6G1F8W6_9ORYZ</name>
<dbReference type="Proteomes" id="UP000479710">
    <property type="component" value="Unassembled WGS sequence"/>
</dbReference>
<sequence>MDVATRSLSSPSSIHTGTQAPLSPLCLPYQVEHPCLCSSYTSQAEHRPRFAYHSAPASPTTPELRTAFISTSSP</sequence>
<feature type="region of interest" description="Disordered" evidence="1">
    <location>
        <begin position="1"/>
        <end position="20"/>
    </location>
</feature>
<feature type="region of interest" description="Disordered" evidence="1">
    <location>
        <begin position="52"/>
        <end position="74"/>
    </location>
</feature>
<feature type="compositionally biased region" description="Polar residues" evidence="1">
    <location>
        <begin position="57"/>
        <end position="74"/>
    </location>
</feature>